<dbReference type="InterPro" id="IPR008964">
    <property type="entry name" value="Invasin/intimin_cell_adhesion"/>
</dbReference>
<dbReference type="Proteomes" id="UP000269208">
    <property type="component" value="Chromosome"/>
</dbReference>
<feature type="region of interest" description="Disordered" evidence="1">
    <location>
        <begin position="80"/>
        <end position="101"/>
    </location>
</feature>
<dbReference type="SUPFAM" id="SSF49373">
    <property type="entry name" value="Invasin/intimin cell-adhesion fragments"/>
    <property type="match status" value="1"/>
</dbReference>
<sequence length="101" mass="10896">MHAVKVKKGDTLQLKVTVKDASGNPIPEAPFVLTRGDGYDRRGEKYTAQDGDDLQGIVTPVVIDGESLAWTTTKMGSLTGPDGTRIISVTRPDTHGNPYRD</sequence>
<accession>A0A3S4II63</accession>
<dbReference type="Gene3D" id="2.60.40.10">
    <property type="entry name" value="Immunoglobulins"/>
    <property type="match status" value="1"/>
</dbReference>
<proteinExistence type="predicted"/>
<evidence type="ECO:0000259" key="2">
    <source>
        <dbReference type="Pfam" id="PF05688"/>
    </source>
</evidence>
<name>A0A3S4II63_SALET</name>
<dbReference type="InterPro" id="IPR008542">
    <property type="entry name" value="BIg21"/>
</dbReference>
<dbReference type="AlphaFoldDB" id="A0A3S4II63"/>
<organism evidence="3 4">
    <name type="scientific">Salmonella enterica I</name>
    <dbReference type="NCBI Taxonomy" id="59201"/>
    <lineage>
        <taxon>Bacteria</taxon>
        <taxon>Pseudomonadati</taxon>
        <taxon>Pseudomonadota</taxon>
        <taxon>Gammaproteobacteria</taxon>
        <taxon>Enterobacterales</taxon>
        <taxon>Enterobacteriaceae</taxon>
        <taxon>Salmonella</taxon>
    </lineage>
</organism>
<dbReference type="EMBL" id="LR134190">
    <property type="protein sequence ID" value="VEB55964.1"/>
    <property type="molecule type" value="Genomic_DNA"/>
</dbReference>
<evidence type="ECO:0000313" key="4">
    <source>
        <dbReference type="Proteomes" id="UP000269208"/>
    </source>
</evidence>
<protein>
    <submittedName>
        <fullName evidence="3">Outer membrane protein RatA</fullName>
    </submittedName>
</protein>
<evidence type="ECO:0000256" key="1">
    <source>
        <dbReference type="SAM" id="MobiDB-lite"/>
    </source>
</evidence>
<evidence type="ECO:0000313" key="3">
    <source>
        <dbReference type="EMBL" id="VEB55964.1"/>
    </source>
</evidence>
<dbReference type="InterPro" id="IPR013783">
    <property type="entry name" value="Ig-like_fold"/>
</dbReference>
<reference evidence="3 4" key="1">
    <citation type="submission" date="2018-12" db="EMBL/GenBank/DDBJ databases">
        <authorList>
            <consortium name="Pathogen Informatics"/>
        </authorList>
    </citation>
    <scope>NUCLEOTIDE SEQUENCE [LARGE SCALE GENOMIC DNA]</scope>
    <source>
        <strain evidence="3 4">NCTC6754</strain>
    </source>
</reference>
<feature type="compositionally biased region" description="Basic and acidic residues" evidence="1">
    <location>
        <begin position="92"/>
        <end position="101"/>
    </location>
</feature>
<dbReference type="Pfam" id="PF05688">
    <property type="entry name" value="BIg21"/>
    <property type="match status" value="1"/>
</dbReference>
<gene>
    <name evidence="3" type="ORF">NCTC6754_04114</name>
</gene>
<feature type="domain" description="Bacterial Immunoglobulin-like 21" evidence="2">
    <location>
        <begin position="9"/>
        <end position="96"/>
    </location>
</feature>